<feature type="binding site" evidence="5">
    <location>
        <position position="84"/>
    </location>
    <ligand>
        <name>Cu cation</name>
        <dbReference type="ChEBI" id="CHEBI:23378"/>
    </ligand>
</feature>
<dbReference type="GO" id="GO:0010038">
    <property type="term" value="P:response to metal ion"/>
    <property type="evidence" value="ECO:0007669"/>
    <property type="project" value="InterPro"/>
</dbReference>
<evidence type="ECO:0000256" key="5">
    <source>
        <dbReference type="HAMAP-Rule" id="MF_01160"/>
    </source>
</evidence>
<feature type="binding site" evidence="5">
    <location>
        <position position="16"/>
    </location>
    <ligand>
        <name>Cu cation</name>
        <dbReference type="ChEBI" id="CHEBI:23378"/>
    </ligand>
</feature>
<dbReference type="PANTHER" id="PTHR23419">
    <property type="entry name" value="DIVALENT CATION TOLERANCE CUTA-RELATED"/>
    <property type="match status" value="1"/>
</dbReference>
<dbReference type="EMBL" id="UFZL01000002">
    <property type="protein sequence ID" value="STE73754.1"/>
    <property type="molecule type" value="Genomic_DNA"/>
</dbReference>
<comment type="similarity">
    <text evidence="1 5">Belongs to the CutA family.</text>
</comment>
<protein>
    <recommendedName>
        <fullName evidence="5">Divalent-cation tolerance protein CutA</fullName>
    </recommendedName>
</protein>
<evidence type="ECO:0000256" key="2">
    <source>
        <dbReference type="ARBA" id="ARBA00022490"/>
    </source>
</evidence>
<dbReference type="GO" id="GO:0005507">
    <property type="term" value="F:copper ion binding"/>
    <property type="evidence" value="ECO:0007669"/>
    <property type="project" value="UniProtKB-UniRule"/>
</dbReference>
<reference evidence="6 7" key="1">
    <citation type="submission" date="2018-06" db="EMBL/GenBank/DDBJ databases">
        <authorList>
            <consortium name="Pathogen Informatics"/>
            <person name="Doyle S."/>
        </authorList>
    </citation>
    <scope>NUCLEOTIDE SEQUENCE [LARGE SCALE GENOMIC DNA]</scope>
    <source>
        <strain evidence="6 7">NCTC10764</strain>
    </source>
</reference>
<dbReference type="Proteomes" id="UP000255201">
    <property type="component" value="Unassembled WGS sequence"/>
</dbReference>
<dbReference type="HAMAP" id="MF_01160">
    <property type="entry name" value="CutA"/>
    <property type="match status" value="1"/>
</dbReference>
<evidence type="ECO:0000256" key="1">
    <source>
        <dbReference type="ARBA" id="ARBA00010169"/>
    </source>
</evidence>
<comment type="subcellular location">
    <subcellularLocation>
        <location evidence="5">Cytoplasm</location>
    </subcellularLocation>
</comment>
<dbReference type="InterPro" id="IPR015867">
    <property type="entry name" value="N-reg_PII/ATP_PRibTrfase_C"/>
</dbReference>
<comment type="subunit">
    <text evidence="5">Homotrimer.</text>
</comment>
<keyword evidence="4 5" id="KW-0186">Copper</keyword>
<feature type="binding site" evidence="5">
    <location>
        <position position="83"/>
    </location>
    <ligand>
        <name>Cu cation</name>
        <dbReference type="ChEBI" id="CHEBI:23378"/>
    </ligand>
</feature>
<dbReference type="InterPro" id="IPR023700">
    <property type="entry name" value="CutA_Enterobact"/>
</dbReference>
<evidence type="ECO:0000256" key="3">
    <source>
        <dbReference type="ARBA" id="ARBA00022723"/>
    </source>
</evidence>
<name>A0A376JV02_ECOLX</name>
<dbReference type="Pfam" id="PF03091">
    <property type="entry name" value="CutA1"/>
    <property type="match status" value="1"/>
</dbReference>
<dbReference type="InterPro" id="IPR011322">
    <property type="entry name" value="N-reg_PII-like_a/b"/>
</dbReference>
<comment type="function">
    <text evidence="5">Involved in resistance toward heavy metals.</text>
</comment>
<dbReference type="InterPro" id="IPR004323">
    <property type="entry name" value="Ion_tolerance_CutA"/>
</dbReference>
<sequence length="152" mass="16884">MLDEKSSNTASVVVLCTAPDEATAQDLAAKVLAEKLAACATLIPGATSLYYWEGKLEQEYEVQMILKTTVSHQQALLECLKSHHPYQTPELLVLPVTHGDTDYLSCSTHLYADPATLQHFRFCRIIRRAGTFTICPRGSRPLLLIFSKTNMT</sequence>
<dbReference type="Gene3D" id="3.30.70.120">
    <property type="match status" value="1"/>
</dbReference>
<keyword evidence="3 5" id="KW-0479">Metal-binding</keyword>
<dbReference type="AlphaFoldDB" id="A0A376JV02"/>
<proteinExistence type="inferred from homology"/>
<dbReference type="PANTHER" id="PTHR23419:SF8">
    <property type="entry name" value="FI09726P"/>
    <property type="match status" value="1"/>
</dbReference>
<evidence type="ECO:0000256" key="4">
    <source>
        <dbReference type="ARBA" id="ARBA00023008"/>
    </source>
</evidence>
<gene>
    <name evidence="5 6" type="primary">cutA</name>
    <name evidence="6" type="ORF">NCTC10764_04521</name>
</gene>
<dbReference type="SUPFAM" id="SSF54913">
    <property type="entry name" value="GlnB-like"/>
    <property type="match status" value="1"/>
</dbReference>
<dbReference type="GO" id="GO:0005737">
    <property type="term" value="C:cytoplasm"/>
    <property type="evidence" value="ECO:0007669"/>
    <property type="project" value="UniProtKB-SubCell"/>
</dbReference>
<dbReference type="FunFam" id="3.30.70.120:FF:000004">
    <property type="entry name" value="Divalent-cation tolerance protein CutA"/>
    <property type="match status" value="1"/>
</dbReference>
<organism evidence="6 7">
    <name type="scientific">Escherichia coli</name>
    <dbReference type="NCBI Taxonomy" id="562"/>
    <lineage>
        <taxon>Bacteria</taxon>
        <taxon>Pseudomonadati</taxon>
        <taxon>Pseudomonadota</taxon>
        <taxon>Gammaproteobacteria</taxon>
        <taxon>Enterobacterales</taxon>
        <taxon>Enterobacteriaceae</taxon>
        <taxon>Escherichia</taxon>
    </lineage>
</organism>
<comment type="cofactor">
    <cofactor evidence="5">
        <name>Cu cation</name>
        <dbReference type="ChEBI" id="CHEBI:23378"/>
    </cofactor>
    <text evidence="5">Binds 1 copper ion per subunit.</text>
</comment>
<evidence type="ECO:0000313" key="6">
    <source>
        <dbReference type="EMBL" id="STE73754.1"/>
    </source>
</evidence>
<accession>A0A376JV02</accession>
<evidence type="ECO:0000313" key="7">
    <source>
        <dbReference type="Proteomes" id="UP000255201"/>
    </source>
</evidence>
<dbReference type="NCBIfam" id="NF007930">
    <property type="entry name" value="PRK10645.1"/>
    <property type="match status" value="1"/>
</dbReference>
<keyword evidence="2 5" id="KW-0963">Cytoplasm</keyword>